<dbReference type="InParanoid" id="G5B5G3"/>
<feature type="non-terminal residue" evidence="1">
    <location>
        <position position="1"/>
    </location>
</feature>
<organism evidence="1 2">
    <name type="scientific">Heterocephalus glaber</name>
    <name type="common">Naked mole rat</name>
    <dbReference type="NCBI Taxonomy" id="10181"/>
    <lineage>
        <taxon>Eukaryota</taxon>
        <taxon>Metazoa</taxon>
        <taxon>Chordata</taxon>
        <taxon>Craniata</taxon>
        <taxon>Vertebrata</taxon>
        <taxon>Euteleostomi</taxon>
        <taxon>Mammalia</taxon>
        <taxon>Eutheria</taxon>
        <taxon>Euarchontoglires</taxon>
        <taxon>Glires</taxon>
        <taxon>Rodentia</taxon>
        <taxon>Hystricomorpha</taxon>
        <taxon>Bathyergidae</taxon>
        <taxon>Heterocephalus</taxon>
    </lineage>
</organism>
<dbReference type="Proteomes" id="UP000006813">
    <property type="component" value="Unassembled WGS sequence"/>
</dbReference>
<dbReference type="AlphaFoldDB" id="G5B5G3"/>
<name>G5B5G3_HETGA</name>
<dbReference type="EMBL" id="JH168588">
    <property type="protein sequence ID" value="EHB04524.1"/>
    <property type="molecule type" value="Genomic_DNA"/>
</dbReference>
<accession>G5B5G3</accession>
<sequence length="50" mass="5586">LFYFILFETESCCVIQAGIELTTLASNSWQSSCLSLLSARIYRHAPPHPA</sequence>
<evidence type="ECO:0000313" key="1">
    <source>
        <dbReference type="EMBL" id="EHB04524.1"/>
    </source>
</evidence>
<evidence type="ECO:0000313" key="2">
    <source>
        <dbReference type="Proteomes" id="UP000006813"/>
    </source>
</evidence>
<proteinExistence type="predicted"/>
<feature type="non-terminal residue" evidence="1">
    <location>
        <position position="50"/>
    </location>
</feature>
<protein>
    <submittedName>
        <fullName evidence="1">Uncharacterized protein</fullName>
    </submittedName>
</protein>
<gene>
    <name evidence="1" type="ORF">GW7_13865</name>
</gene>
<reference evidence="1 2" key="1">
    <citation type="journal article" date="2011" name="Nature">
        <title>Genome sequencing reveals insights into physiology and longevity of the naked mole rat.</title>
        <authorList>
            <person name="Kim E.B."/>
            <person name="Fang X."/>
            <person name="Fushan A.A."/>
            <person name="Huang Z."/>
            <person name="Lobanov A.V."/>
            <person name="Han L."/>
            <person name="Marino S.M."/>
            <person name="Sun X."/>
            <person name="Turanov A.A."/>
            <person name="Yang P."/>
            <person name="Yim S.H."/>
            <person name="Zhao X."/>
            <person name="Kasaikina M.V."/>
            <person name="Stoletzki N."/>
            <person name="Peng C."/>
            <person name="Polak P."/>
            <person name="Xiong Z."/>
            <person name="Kiezun A."/>
            <person name="Zhu Y."/>
            <person name="Chen Y."/>
            <person name="Kryukov G.V."/>
            <person name="Zhang Q."/>
            <person name="Peshkin L."/>
            <person name="Yang L."/>
            <person name="Bronson R.T."/>
            <person name="Buffenstein R."/>
            <person name="Wang B."/>
            <person name="Han C."/>
            <person name="Li Q."/>
            <person name="Chen L."/>
            <person name="Zhao W."/>
            <person name="Sunyaev S.R."/>
            <person name="Park T.J."/>
            <person name="Zhang G."/>
            <person name="Wang J."/>
            <person name="Gladyshev V.N."/>
        </authorList>
    </citation>
    <scope>NUCLEOTIDE SEQUENCE [LARGE SCALE GENOMIC DNA]</scope>
</reference>